<evidence type="ECO:0000313" key="3">
    <source>
        <dbReference type="Proteomes" id="UP000284219"/>
    </source>
</evidence>
<feature type="transmembrane region" description="Helical" evidence="1">
    <location>
        <begin position="37"/>
        <end position="56"/>
    </location>
</feature>
<keyword evidence="1" id="KW-1133">Transmembrane helix</keyword>
<evidence type="ECO:0000256" key="1">
    <source>
        <dbReference type="SAM" id="Phobius"/>
    </source>
</evidence>
<keyword evidence="1" id="KW-0812">Transmembrane</keyword>
<proteinExistence type="predicted"/>
<keyword evidence="3" id="KW-1185">Reference proteome</keyword>
<name>A0A419SQ13_9BACL</name>
<comment type="caution">
    <text evidence="2">The sequence shown here is derived from an EMBL/GenBank/DDBJ whole genome shotgun (WGS) entry which is preliminary data.</text>
</comment>
<keyword evidence="1" id="KW-0472">Membrane</keyword>
<dbReference type="EMBL" id="MCHY01000003">
    <property type="protein sequence ID" value="RKD26486.1"/>
    <property type="molecule type" value="Genomic_DNA"/>
</dbReference>
<reference evidence="2 3" key="1">
    <citation type="submission" date="2016-08" db="EMBL/GenBank/DDBJ databases">
        <title>Novel Firmicute Genomes.</title>
        <authorList>
            <person name="Poppleton D.I."/>
            <person name="Gribaldo S."/>
        </authorList>
    </citation>
    <scope>NUCLEOTIDE SEQUENCE [LARGE SCALE GENOMIC DNA]</scope>
    <source>
        <strain evidence="2 3">RAOx-1</strain>
    </source>
</reference>
<gene>
    <name evidence="2" type="ORF">BEP19_16745</name>
</gene>
<dbReference type="AlphaFoldDB" id="A0A419SQ13"/>
<protein>
    <submittedName>
        <fullName evidence="2">Uncharacterized protein</fullName>
    </submittedName>
</protein>
<feature type="transmembrane region" description="Helical" evidence="1">
    <location>
        <begin position="6"/>
        <end position="25"/>
    </location>
</feature>
<dbReference type="Proteomes" id="UP000284219">
    <property type="component" value="Unassembled WGS sequence"/>
</dbReference>
<sequence>MGFFFSTILFSILFFISCVVMAMRLRDRKDDGIIGRTIISSMLLGSLIFCLLGFIGNVI</sequence>
<evidence type="ECO:0000313" key="2">
    <source>
        <dbReference type="EMBL" id="RKD26486.1"/>
    </source>
</evidence>
<organism evidence="2 3">
    <name type="scientific">Ammoniphilus oxalaticus</name>
    <dbReference type="NCBI Taxonomy" id="66863"/>
    <lineage>
        <taxon>Bacteria</taxon>
        <taxon>Bacillati</taxon>
        <taxon>Bacillota</taxon>
        <taxon>Bacilli</taxon>
        <taxon>Bacillales</taxon>
        <taxon>Paenibacillaceae</taxon>
        <taxon>Aneurinibacillus group</taxon>
        <taxon>Ammoniphilus</taxon>
    </lineage>
</organism>
<accession>A0A419SQ13</accession>